<accession>A0A7G9L059</accession>
<name>A0A7G9L059_9SPHN</name>
<dbReference type="Pfam" id="PF01551">
    <property type="entry name" value="Peptidase_M23"/>
    <property type="match status" value="1"/>
</dbReference>
<dbReference type="PANTHER" id="PTHR21666:SF289">
    <property type="entry name" value="L-ALA--D-GLU ENDOPEPTIDASE"/>
    <property type="match status" value="1"/>
</dbReference>
<keyword evidence="2" id="KW-0812">Transmembrane</keyword>
<feature type="transmembrane region" description="Helical" evidence="2">
    <location>
        <begin position="44"/>
        <end position="66"/>
    </location>
</feature>
<proteinExistence type="predicted"/>
<keyword evidence="5" id="KW-1185">Reference proteome</keyword>
<evidence type="ECO:0000256" key="1">
    <source>
        <dbReference type="ARBA" id="ARBA00022729"/>
    </source>
</evidence>
<keyword evidence="2" id="KW-1133">Transmembrane helix</keyword>
<keyword evidence="1" id="KW-0732">Signal</keyword>
<sequence length="319" mass="33675">MVFGAGRNMTHLLALSKTLFSDREFFVHDGTQLRRFRLSAPVQAAFFFLSLALIGWSAFAAAQLVAGKAAEKVVVSPYSAQIAKLAAETERRVKLVEARQLALAAALQAEDVGPEALKRLGFLPSKGGGVGGPFDSGSGDPTFKQLFSSWKKLDTLAGGAIAIPSEKPVQTAEFTSAFGVRSDPFRKASAMHAGIDLAGPVGTPIHATAEGTVLRAGWNSGGYGNFIEIDHGRGIVTRYGHLSAIHVSAGSRVSRGEVIGKMGSTGRSTGSHLHYEVRIDDRPVNPIPFMRSTDYLVAMKKAGNRPSMDAVALGGPGGR</sequence>
<evidence type="ECO:0000256" key="2">
    <source>
        <dbReference type="SAM" id="Phobius"/>
    </source>
</evidence>
<dbReference type="FunFam" id="2.70.70.10:FF:000006">
    <property type="entry name" value="M23 family peptidase"/>
    <property type="match status" value="1"/>
</dbReference>
<dbReference type="Gene3D" id="2.70.70.10">
    <property type="entry name" value="Glucose Permease (Domain IIA)"/>
    <property type="match status" value="1"/>
</dbReference>
<dbReference type="InterPro" id="IPR050570">
    <property type="entry name" value="Cell_wall_metabolism_enzyme"/>
</dbReference>
<dbReference type="AlphaFoldDB" id="A0A7G9L059"/>
<dbReference type="CDD" id="cd12797">
    <property type="entry name" value="M23_peptidase"/>
    <property type="match status" value="1"/>
</dbReference>
<dbReference type="GO" id="GO:0004222">
    <property type="term" value="F:metalloendopeptidase activity"/>
    <property type="evidence" value="ECO:0007669"/>
    <property type="project" value="TreeGrafter"/>
</dbReference>
<dbReference type="KEGG" id="ssau:H8M03_08170"/>
<dbReference type="PANTHER" id="PTHR21666">
    <property type="entry name" value="PEPTIDASE-RELATED"/>
    <property type="match status" value="1"/>
</dbReference>
<keyword evidence="2" id="KW-0472">Membrane</keyword>
<feature type="domain" description="M23ase beta-sheet core" evidence="3">
    <location>
        <begin position="191"/>
        <end position="286"/>
    </location>
</feature>
<evidence type="ECO:0000313" key="4">
    <source>
        <dbReference type="EMBL" id="QNM82008.1"/>
    </source>
</evidence>
<dbReference type="InterPro" id="IPR016047">
    <property type="entry name" value="M23ase_b-sheet_dom"/>
</dbReference>
<reference evidence="4 5" key="1">
    <citation type="submission" date="2020-08" db="EMBL/GenBank/DDBJ databases">
        <title>Sphingomonas sp. sand1-3 16S ribosomal RNA gene Genome sequencing and assembly.</title>
        <authorList>
            <person name="Kang M."/>
        </authorList>
    </citation>
    <scope>NUCLEOTIDE SEQUENCE [LARGE SCALE GENOMIC DNA]</scope>
    <source>
        <strain evidence="5">sand1-3</strain>
    </source>
</reference>
<evidence type="ECO:0000313" key="5">
    <source>
        <dbReference type="Proteomes" id="UP000515861"/>
    </source>
</evidence>
<dbReference type="EMBL" id="CP060697">
    <property type="protein sequence ID" value="QNM82008.1"/>
    <property type="molecule type" value="Genomic_DNA"/>
</dbReference>
<dbReference type="Proteomes" id="UP000515861">
    <property type="component" value="Chromosome"/>
</dbReference>
<dbReference type="InterPro" id="IPR011055">
    <property type="entry name" value="Dup_hybrid_motif"/>
</dbReference>
<gene>
    <name evidence="4" type="ORF">H8M03_08170</name>
</gene>
<evidence type="ECO:0000259" key="3">
    <source>
        <dbReference type="Pfam" id="PF01551"/>
    </source>
</evidence>
<dbReference type="SUPFAM" id="SSF51261">
    <property type="entry name" value="Duplicated hybrid motif"/>
    <property type="match status" value="1"/>
</dbReference>
<protein>
    <submittedName>
        <fullName evidence="4">M23 family metallopeptidase</fullName>
    </submittedName>
</protein>
<organism evidence="4 5">
    <name type="scientific">Sphingomonas sabuli</name>
    <dbReference type="NCBI Taxonomy" id="2764186"/>
    <lineage>
        <taxon>Bacteria</taxon>
        <taxon>Pseudomonadati</taxon>
        <taxon>Pseudomonadota</taxon>
        <taxon>Alphaproteobacteria</taxon>
        <taxon>Sphingomonadales</taxon>
        <taxon>Sphingomonadaceae</taxon>
        <taxon>Sphingomonas</taxon>
    </lineage>
</organism>